<protein>
    <submittedName>
        <fullName evidence="2">Uncharacterized protein</fullName>
    </submittedName>
</protein>
<proteinExistence type="predicted"/>
<reference evidence="2" key="1">
    <citation type="submission" date="2018-11" db="EMBL/GenBank/DDBJ databases">
        <authorList>
            <person name="Onetto C."/>
        </authorList>
    </citation>
    <scope>NUCLEOTIDE SEQUENCE [LARGE SCALE GENOMIC DNA]</scope>
</reference>
<gene>
    <name evidence="2" type="ORF">DF3PA_70139</name>
</gene>
<dbReference type="AlphaFoldDB" id="A0A564WIN8"/>
<organism evidence="2 3">
    <name type="scientific">Candidatus Defluviicoccus seviourii</name>
    <dbReference type="NCBI Taxonomy" id="2565273"/>
    <lineage>
        <taxon>Bacteria</taxon>
        <taxon>Pseudomonadati</taxon>
        <taxon>Pseudomonadota</taxon>
        <taxon>Alphaproteobacteria</taxon>
        <taxon>Rhodospirillales</taxon>
        <taxon>Rhodospirillaceae</taxon>
        <taxon>Defluviicoccus</taxon>
    </lineage>
</organism>
<evidence type="ECO:0000313" key="2">
    <source>
        <dbReference type="EMBL" id="VUX47818.1"/>
    </source>
</evidence>
<keyword evidence="1" id="KW-0472">Membrane</keyword>
<accession>A0A564WIN8</accession>
<dbReference type="Proteomes" id="UP000326641">
    <property type="component" value="Unassembled WGS sequence"/>
</dbReference>
<evidence type="ECO:0000313" key="3">
    <source>
        <dbReference type="Proteomes" id="UP000326641"/>
    </source>
</evidence>
<evidence type="ECO:0000256" key="1">
    <source>
        <dbReference type="SAM" id="Phobius"/>
    </source>
</evidence>
<keyword evidence="1" id="KW-0812">Transmembrane</keyword>
<keyword evidence="3" id="KW-1185">Reference proteome</keyword>
<name>A0A564WIN8_9PROT</name>
<dbReference type="EMBL" id="UXAT02000052">
    <property type="protein sequence ID" value="VUX47818.1"/>
    <property type="molecule type" value="Genomic_DNA"/>
</dbReference>
<sequence length="110" mass="13142">MTLQELITFFNSPVITLLVVPFMIWLGKTLKDIVLKLDSRITLLEGEFKQLRQDFRDHDVEEVRDRQERLDEQKRHGEMLSRLVGLLEAHYNDFRILVFNSTRRDTDKNP</sequence>
<comment type="caution">
    <text evidence="2">The sequence shown here is derived from an EMBL/GenBank/DDBJ whole genome shotgun (WGS) entry which is preliminary data.</text>
</comment>
<keyword evidence="1" id="KW-1133">Transmembrane helix</keyword>
<feature type="transmembrane region" description="Helical" evidence="1">
    <location>
        <begin position="6"/>
        <end position="26"/>
    </location>
</feature>